<organism evidence="2 3">
    <name type="scientific">Meganyctiphanes norvegica</name>
    <name type="common">Northern krill</name>
    <name type="synonym">Thysanopoda norvegica</name>
    <dbReference type="NCBI Taxonomy" id="48144"/>
    <lineage>
        <taxon>Eukaryota</taxon>
        <taxon>Metazoa</taxon>
        <taxon>Ecdysozoa</taxon>
        <taxon>Arthropoda</taxon>
        <taxon>Crustacea</taxon>
        <taxon>Multicrustacea</taxon>
        <taxon>Malacostraca</taxon>
        <taxon>Eumalacostraca</taxon>
        <taxon>Eucarida</taxon>
        <taxon>Euphausiacea</taxon>
        <taxon>Euphausiidae</taxon>
        <taxon>Meganyctiphanes</taxon>
    </lineage>
</organism>
<evidence type="ECO:0000313" key="3">
    <source>
        <dbReference type="Proteomes" id="UP001497623"/>
    </source>
</evidence>
<feature type="region of interest" description="Disordered" evidence="1">
    <location>
        <begin position="126"/>
        <end position="211"/>
    </location>
</feature>
<comment type="caution">
    <text evidence="2">The sequence shown here is derived from an EMBL/GenBank/DDBJ whole genome shotgun (WGS) entry which is preliminary data.</text>
</comment>
<dbReference type="PANTHER" id="PTHR34494">
    <property type="entry name" value="PROTEIN CBG25024"/>
    <property type="match status" value="1"/>
</dbReference>
<name>A0AAV2QLN4_MEGNR</name>
<proteinExistence type="predicted"/>
<feature type="region of interest" description="Disordered" evidence="1">
    <location>
        <begin position="223"/>
        <end position="267"/>
    </location>
</feature>
<feature type="compositionally biased region" description="Basic and acidic residues" evidence="1">
    <location>
        <begin position="190"/>
        <end position="202"/>
    </location>
</feature>
<keyword evidence="3" id="KW-1185">Reference proteome</keyword>
<evidence type="ECO:0000313" key="2">
    <source>
        <dbReference type="EMBL" id="CAL4092203.1"/>
    </source>
</evidence>
<dbReference type="Proteomes" id="UP001497623">
    <property type="component" value="Unassembled WGS sequence"/>
</dbReference>
<feature type="compositionally biased region" description="Acidic residues" evidence="1">
    <location>
        <begin position="247"/>
        <end position="262"/>
    </location>
</feature>
<dbReference type="EMBL" id="CAXKWB010008743">
    <property type="protein sequence ID" value="CAL4092203.1"/>
    <property type="molecule type" value="Genomic_DNA"/>
</dbReference>
<evidence type="ECO:0000256" key="1">
    <source>
        <dbReference type="SAM" id="MobiDB-lite"/>
    </source>
</evidence>
<reference evidence="2 3" key="1">
    <citation type="submission" date="2024-05" db="EMBL/GenBank/DDBJ databases">
        <authorList>
            <person name="Wallberg A."/>
        </authorList>
    </citation>
    <scope>NUCLEOTIDE SEQUENCE [LARGE SCALE GENOMIC DNA]</scope>
</reference>
<dbReference type="PANTHER" id="PTHR34494:SF1">
    <property type="entry name" value="PROTEIN CBG25024"/>
    <property type="match status" value="1"/>
</dbReference>
<accession>A0AAV2QLN4</accession>
<feature type="compositionally biased region" description="Basic and acidic residues" evidence="1">
    <location>
        <begin position="126"/>
        <end position="165"/>
    </location>
</feature>
<gene>
    <name evidence="2" type="ORF">MNOR_LOCUS14541</name>
</gene>
<sequence>MKASSHMTAVMGAGVGGFFVGGPGAAVGLAAAAGMAMDGITTGVEFAVSKEYKPEGILRPLSDPKNPGVWIDAIGGVAMDGVAGYGAGRIANAVKMSTTITGFEHSDLARGVSASKAPKGILPIKAEAKSIHNEDDKVNSNEKDKLRAKSIHNDDAKVNSDEKNKLSPKKRRRKVSEVFDGLRHRITSRTSKEDKSNEKNKAENIPMQTIITDEVDVFQNSESISSQEHNTEEEEEESQSGFSSGFETDDDLSEESSDDESDSIQHSLAINIVQDTIRRNSSCGSYPGWRDDFVLFKKTVFEQDLT</sequence>
<protein>
    <submittedName>
        <fullName evidence="2">Uncharacterized protein</fullName>
    </submittedName>
</protein>
<dbReference type="AlphaFoldDB" id="A0AAV2QLN4"/>